<comment type="caution">
    <text evidence="1">The sequence shown here is derived from an EMBL/GenBank/DDBJ whole genome shotgun (WGS) entry which is preliminary data.</text>
</comment>
<evidence type="ECO:0000313" key="1">
    <source>
        <dbReference type="EMBL" id="RKH55248.1"/>
    </source>
</evidence>
<keyword evidence="2" id="KW-1185">Reference proteome</keyword>
<reference evidence="2" key="1">
    <citation type="submission" date="2018-09" db="EMBL/GenBank/DDBJ databases">
        <authorList>
            <person name="Livingstone P.G."/>
            <person name="Whitworth D.E."/>
        </authorList>
    </citation>
    <scope>NUCLEOTIDE SEQUENCE [LARGE SCALE GENOMIC DNA]</scope>
    <source>
        <strain evidence="2">AB047A</strain>
    </source>
</reference>
<name>A0A3A8PFW2_9BACT</name>
<gene>
    <name evidence="1" type="ORF">D7X96_39360</name>
</gene>
<accession>A0A3A8PFW2</accession>
<evidence type="ECO:0000313" key="2">
    <source>
        <dbReference type="Proteomes" id="UP000282656"/>
    </source>
</evidence>
<dbReference type="Proteomes" id="UP000282656">
    <property type="component" value="Unassembled WGS sequence"/>
</dbReference>
<organism evidence="1 2">
    <name type="scientific">Corallococcus interemptor</name>
    <dbReference type="NCBI Taxonomy" id="2316720"/>
    <lineage>
        <taxon>Bacteria</taxon>
        <taxon>Pseudomonadati</taxon>
        <taxon>Myxococcota</taxon>
        <taxon>Myxococcia</taxon>
        <taxon>Myxococcales</taxon>
        <taxon>Cystobacterineae</taxon>
        <taxon>Myxococcaceae</taxon>
        <taxon>Corallococcus</taxon>
    </lineage>
</organism>
<dbReference type="AlphaFoldDB" id="A0A3A8PFW2"/>
<sequence length="63" mass="7157">MLDPFRSSLSPKTVEGLICAQDWFRGSNVAADLEDVAEEFQAFKELGKTCLILLRFHVISNLW</sequence>
<proteinExistence type="predicted"/>
<protein>
    <submittedName>
        <fullName evidence="1">Uncharacterized protein</fullName>
    </submittedName>
</protein>
<dbReference type="EMBL" id="RAWM01000403">
    <property type="protein sequence ID" value="RKH55248.1"/>
    <property type="molecule type" value="Genomic_DNA"/>
</dbReference>